<feature type="signal peptide" evidence="3">
    <location>
        <begin position="1"/>
        <end position="23"/>
    </location>
</feature>
<dbReference type="PANTHER" id="PTHR11364:SF27">
    <property type="entry name" value="SULFURTRANSFERASE"/>
    <property type="match status" value="1"/>
</dbReference>
<dbReference type="InterPro" id="IPR001763">
    <property type="entry name" value="Rhodanese-like_dom"/>
</dbReference>
<dbReference type="RefSeq" id="WP_404630140.1">
    <property type="nucleotide sequence ID" value="NZ_JADIKM010000001.1"/>
</dbReference>
<sequence>MNTRIRGILVAALALLGSAAAQAVTLPGPVVSAQWLSQHQNEVNIVDVRSDPASFAKAPVFTTDKGTKSLATLGGHIPGALLLDFGKARVARTIDGREIKLMLPDQETFQALMRGIGVKAGKPTVIVPEGASGADMDMAARVYWSMKVYGDDHLALLDGGTTGWLQQGLAFDTTPAAAGDGDWAATAPRMKYVASSKDVAKAIGTGVQIVDARPMPFYVGLAKKPDVAKAGHIKGAVNLPPDLRTASTGGTEHYLSPAQYSAIFKHLDIKTGKPSITYCNTGHLAAGAWFVLSEVMKNPNTRLYDGSMYEWTTEQRPVVSLP</sequence>
<dbReference type="InterPro" id="IPR036873">
    <property type="entry name" value="Rhodanese-like_dom_sf"/>
</dbReference>
<evidence type="ECO:0000313" key="6">
    <source>
        <dbReference type="Proteomes" id="UP001620460"/>
    </source>
</evidence>
<dbReference type="Pfam" id="PF00581">
    <property type="entry name" value="Rhodanese"/>
    <property type="match status" value="2"/>
</dbReference>
<dbReference type="SMART" id="SM00450">
    <property type="entry name" value="RHOD"/>
    <property type="match status" value="2"/>
</dbReference>
<dbReference type="Proteomes" id="UP001620460">
    <property type="component" value="Unassembled WGS sequence"/>
</dbReference>
<gene>
    <name evidence="5" type="ORF">ISP17_03565</name>
</gene>
<organism evidence="5 6">
    <name type="scientific">Dyella ginsengisoli</name>
    <dbReference type="NCBI Taxonomy" id="363848"/>
    <lineage>
        <taxon>Bacteria</taxon>
        <taxon>Pseudomonadati</taxon>
        <taxon>Pseudomonadota</taxon>
        <taxon>Gammaproteobacteria</taxon>
        <taxon>Lysobacterales</taxon>
        <taxon>Rhodanobacteraceae</taxon>
        <taxon>Dyella</taxon>
    </lineage>
</organism>
<protein>
    <submittedName>
        <fullName evidence="5">Sulfurtransferase</fullName>
    </submittedName>
</protein>
<evidence type="ECO:0000313" key="5">
    <source>
        <dbReference type="EMBL" id="MFK2903028.1"/>
    </source>
</evidence>
<accession>A0ABW8JPI3</accession>
<dbReference type="CDD" id="cd01448">
    <property type="entry name" value="TST_Repeat_1"/>
    <property type="match status" value="1"/>
</dbReference>
<feature type="domain" description="Rhodanese" evidence="4">
    <location>
        <begin position="203"/>
        <end position="320"/>
    </location>
</feature>
<feature type="domain" description="Rhodanese" evidence="4">
    <location>
        <begin position="39"/>
        <end position="173"/>
    </location>
</feature>
<dbReference type="PANTHER" id="PTHR11364">
    <property type="entry name" value="THIOSULFATE SULFERTANSFERASE"/>
    <property type="match status" value="1"/>
</dbReference>
<proteinExistence type="predicted"/>
<dbReference type="EMBL" id="JADIKM010000001">
    <property type="protein sequence ID" value="MFK2903028.1"/>
    <property type="molecule type" value="Genomic_DNA"/>
</dbReference>
<reference evidence="5 6" key="1">
    <citation type="submission" date="2020-10" db="EMBL/GenBank/DDBJ databases">
        <title>Phylogeny of dyella-like bacteria.</title>
        <authorList>
            <person name="Fu J."/>
        </authorList>
    </citation>
    <scope>NUCLEOTIDE SEQUENCE [LARGE SCALE GENOMIC DNA]</scope>
    <source>
        <strain evidence="5 6">Gsoil3046</strain>
    </source>
</reference>
<keyword evidence="1" id="KW-0808">Transferase</keyword>
<evidence type="ECO:0000259" key="4">
    <source>
        <dbReference type="PROSITE" id="PS50206"/>
    </source>
</evidence>
<keyword evidence="6" id="KW-1185">Reference proteome</keyword>
<dbReference type="PROSITE" id="PS50206">
    <property type="entry name" value="RHODANESE_3"/>
    <property type="match status" value="2"/>
</dbReference>
<feature type="chain" id="PRO_5045105743" evidence="3">
    <location>
        <begin position="24"/>
        <end position="322"/>
    </location>
</feature>
<evidence type="ECO:0000256" key="3">
    <source>
        <dbReference type="SAM" id="SignalP"/>
    </source>
</evidence>
<name>A0ABW8JPI3_9GAMM</name>
<dbReference type="Gene3D" id="3.40.250.10">
    <property type="entry name" value="Rhodanese-like domain"/>
    <property type="match status" value="2"/>
</dbReference>
<keyword evidence="3" id="KW-0732">Signal</keyword>
<dbReference type="InterPro" id="IPR045078">
    <property type="entry name" value="TST/MPST-like"/>
</dbReference>
<keyword evidence="2" id="KW-0677">Repeat</keyword>
<evidence type="ECO:0000256" key="2">
    <source>
        <dbReference type="ARBA" id="ARBA00022737"/>
    </source>
</evidence>
<evidence type="ECO:0000256" key="1">
    <source>
        <dbReference type="ARBA" id="ARBA00022679"/>
    </source>
</evidence>
<comment type="caution">
    <text evidence="5">The sequence shown here is derived from an EMBL/GenBank/DDBJ whole genome shotgun (WGS) entry which is preliminary data.</text>
</comment>
<dbReference type="SUPFAM" id="SSF52821">
    <property type="entry name" value="Rhodanese/Cell cycle control phosphatase"/>
    <property type="match status" value="2"/>
</dbReference>